<proteinExistence type="predicted"/>
<keyword evidence="3" id="KW-1185">Reference proteome</keyword>
<dbReference type="EMBL" id="BALG01000080">
    <property type="protein sequence ID" value="GAC42235.1"/>
    <property type="molecule type" value="Genomic_DNA"/>
</dbReference>
<sequence>MNESAFIIHAPILTARWGLFVVHGHWAEASVERVMDAGIMGGRTTGFAPNEQITRAEMAVVVERMLKQLGK</sequence>
<reference evidence="2 3" key="1">
    <citation type="submission" date="2012-10" db="EMBL/GenBank/DDBJ databases">
        <title>Draft Genome Sequence of Paenibacillus popilliae ATCC 14706T.</title>
        <authorList>
            <person name="Iiyama K."/>
            <person name="Mori K."/>
            <person name="Mon H."/>
            <person name="Chieda Y."/>
            <person name="Lee J.M."/>
            <person name="Kusakabe T."/>
            <person name="Tashiro K."/>
            <person name="Asano S."/>
            <person name="Yasunaga-Aoki C."/>
            <person name="Shimizu S."/>
        </authorList>
    </citation>
    <scope>NUCLEOTIDE SEQUENCE [LARGE SCALE GENOMIC DNA]</scope>
    <source>
        <strain evidence="2 3">ATCC 14706</strain>
    </source>
</reference>
<gene>
    <name evidence="2" type="ORF">PPOP_1592</name>
</gene>
<dbReference type="AlphaFoldDB" id="M9LHG5"/>
<comment type="caution">
    <text evidence="2">The sequence shown here is derived from an EMBL/GenBank/DDBJ whole genome shotgun (WGS) entry which is preliminary data.</text>
</comment>
<dbReference type="Pfam" id="PF00395">
    <property type="entry name" value="SLH"/>
    <property type="match status" value="1"/>
</dbReference>
<evidence type="ECO:0000313" key="2">
    <source>
        <dbReference type="EMBL" id="GAC42235.1"/>
    </source>
</evidence>
<dbReference type="RefSeq" id="WP_006285641.1">
    <property type="nucleotide sequence ID" value="NZ_BALG01000080.1"/>
</dbReference>
<dbReference type="Proteomes" id="UP000029453">
    <property type="component" value="Unassembled WGS sequence"/>
</dbReference>
<accession>M9LHG5</accession>
<evidence type="ECO:0000313" key="3">
    <source>
        <dbReference type="Proteomes" id="UP000029453"/>
    </source>
</evidence>
<evidence type="ECO:0000259" key="1">
    <source>
        <dbReference type="PROSITE" id="PS51272"/>
    </source>
</evidence>
<name>M9LHG5_PAEPP</name>
<dbReference type="InterPro" id="IPR001119">
    <property type="entry name" value="SLH_dom"/>
</dbReference>
<dbReference type="PROSITE" id="PS51272">
    <property type="entry name" value="SLH"/>
    <property type="match status" value="1"/>
</dbReference>
<organism evidence="2 3">
    <name type="scientific">Paenibacillus popilliae ATCC 14706</name>
    <dbReference type="NCBI Taxonomy" id="1212764"/>
    <lineage>
        <taxon>Bacteria</taxon>
        <taxon>Bacillati</taxon>
        <taxon>Bacillota</taxon>
        <taxon>Bacilli</taxon>
        <taxon>Bacillales</taxon>
        <taxon>Paenibacillaceae</taxon>
        <taxon>Paenibacillus</taxon>
    </lineage>
</organism>
<protein>
    <recommendedName>
        <fullName evidence="1">SLH domain-containing protein</fullName>
    </recommendedName>
</protein>
<feature type="domain" description="SLH" evidence="1">
    <location>
        <begin position="14"/>
        <end position="71"/>
    </location>
</feature>